<keyword evidence="3" id="KW-1185">Reference proteome</keyword>
<dbReference type="InterPro" id="IPR005659">
    <property type="entry name" value="Chemorcpt_Glu_NH3ase_CheD"/>
</dbReference>
<dbReference type="GO" id="GO:0050568">
    <property type="term" value="F:protein-glutamine glutaminase activity"/>
    <property type="evidence" value="ECO:0007669"/>
    <property type="project" value="UniProtKB-UniRule"/>
</dbReference>
<sequence>MDIVVGIGDFAISNNEEDVIVTYALASCVAITVYSFKKKVAGMLHIALPGADDISKNRYKPSYYASTGIPLLFDELFQKFKCEKEELVLRIYGGADSIRNEDVFEIGRKNILAVKSILYKLNFKIAEEQIGGIISRTIQLKVSNGEIKVFTQPINI</sequence>
<comment type="function">
    <text evidence="1">Probably deamidates glutamine residues to glutamate on methyl-accepting chemotaxis receptors (MCPs), playing an important role in chemotaxis.</text>
</comment>
<dbReference type="EMBL" id="JAEEGC010000054">
    <property type="protein sequence ID" value="MBV7273802.1"/>
    <property type="molecule type" value="Genomic_DNA"/>
</dbReference>
<keyword evidence="1" id="KW-0145">Chemotaxis</keyword>
<proteinExistence type="inferred from homology"/>
<evidence type="ECO:0000313" key="3">
    <source>
        <dbReference type="Proteomes" id="UP000694308"/>
    </source>
</evidence>
<evidence type="ECO:0000256" key="1">
    <source>
        <dbReference type="HAMAP-Rule" id="MF_01440"/>
    </source>
</evidence>
<name>A0A949WVK8_9CLOT</name>
<dbReference type="PANTHER" id="PTHR35147:SF1">
    <property type="entry name" value="CHEMORECEPTOR GLUTAMINE DEAMIDASE CHED-RELATED"/>
    <property type="match status" value="1"/>
</dbReference>
<dbReference type="AlphaFoldDB" id="A0A949WVK8"/>
<dbReference type="EC" id="3.5.1.44" evidence="1"/>
<comment type="similarity">
    <text evidence="1">Belongs to the CheD family.</text>
</comment>
<dbReference type="Pfam" id="PF03975">
    <property type="entry name" value="CheD"/>
    <property type="match status" value="1"/>
</dbReference>
<accession>A0A949WVK8</accession>
<dbReference type="GO" id="GO:0006935">
    <property type="term" value="P:chemotaxis"/>
    <property type="evidence" value="ECO:0007669"/>
    <property type="project" value="UniProtKB-UniRule"/>
</dbReference>
<comment type="catalytic activity">
    <reaction evidence="1">
        <text>L-glutaminyl-[protein] + H2O = L-glutamyl-[protein] + NH4(+)</text>
        <dbReference type="Rhea" id="RHEA:16441"/>
        <dbReference type="Rhea" id="RHEA-COMP:10207"/>
        <dbReference type="Rhea" id="RHEA-COMP:10208"/>
        <dbReference type="ChEBI" id="CHEBI:15377"/>
        <dbReference type="ChEBI" id="CHEBI:28938"/>
        <dbReference type="ChEBI" id="CHEBI:29973"/>
        <dbReference type="ChEBI" id="CHEBI:30011"/>
        <dbReference type="EC" id="3.5.1.44"/>
    </reaction>
</comment>
<dbReference type="CDD" id="cd16352">
    <property type="entry name" value="CheD"/>
    <property type="match status" value="1"/>
</dbReference>
<organism evidence="2 3">
    <name type="scientific">Clostridium thailandense</name>
    <dbReference type="NCBI Taxonomy" id="2794346"/>
    <lineage>
        <taxon>Bacteria</taxon>
        <taxon>Bacillati</taxon>
        <taxon>Bacillota</taxon>
        <taxon>Clostridia</taxon>
        <taxon>Eubacteriales</taxon>
        <taxon>Clostridiaceae</taxon>
        <taxon>Clostridium</taxon>
    </lineage>
</organism>
<protein>
    <recommendedName>
        <fullName evidence="1">Probable chemoreceptor glutamine deamidase CheD</fullName>
        <ecNumber evidence="1">3.5.1.44</ecNumber>
    </recommendedName>
</protein>
<keyword evidence="1" id="KW-0378">Hydrolase</keyword>
<dbReference type="PANTHER" id="PTHR35147">
    <property type="entry name" value="CHEMORECEPTOR GLUTAMINE DEAMIDASE CHED-RELATED"/>
    <property type="match status" value="1"/>
</dbReference>
<gene>
    <name evidence="1" type="primary">cheD</name>
    <name evidence="2" type="ORF">I6U48_12875</name>
</gene>
<evidence type="ECO:0000313" key="2">
    <source>
        <dbReference type="EMBL" id="MBV7273802.1"/>
    </source>
</evidence>
<dbReference type="Proteomes" id="UP000694308">
    <property type="component" value="Unassembled WGS sequence"/>
</dbReference>
<comment type="caution">
    <text evidence="2">The sequence shown here is derived from an EMBL/GenBank/DDBJ whole genome shotgun (WGS) entry which is preliminary data.</text>
</comment>
<dbReference type="RefSeq" id="WP_218320870.1">
    <property type="nucleotide sequence ID" value="NZ_JAEEGC010000054.1"/>
</dbReference>
<reference evidence="2" key="1">
    <citation type="submission" date="2020-12" db="EMBL/GenBank/DDBJ databases">
        <title>Clostridium thailandense sp. nov., a novel acetogenic bacterium isolated from peat land soil in Thailand.</title>
        <authorList>
            <person name="Chaikitkaew S."/>
            <person name="Birkeland N.K."/>
        </authorList>
    </citation>
    <scope>NUCLEOTIDE SEQUENCE</scope>
    <source>
        <strain evidence="2">PL3</strain>
    </source>
</reference>
<dbReference type="HAMAP" id="MF_01440">
    <property type="entry name" value="CheD"/>
    <property type="match status" value="1"/>
</dbReference>